<feature type="compositionally biased region" description="Low complexity" evidence="1">
    <location>
        <begin position="151"/>
        <end position="171"/>
    </location>
</feature>
<feature type="compositionally biased region" description="Basic residues" evidence="1">
    <location>
        <begin position="337"/>
        <end position="351"/>
    </location>
</feature>
<evidence type="ECO:0000313" key="3">
    <source>
        <dbReference type="Proteomes" id="UP000283634"/>
    </source>
</evidence>
<organism evidence="2 3">
    <name type="scientific">Trypanosoma rangeli</name>
    <dbReference type="NCBI Taxonomy" id="5698"/>
    <lineage>
        <taxon>Eukaryota</taxon>
        <taxon>Discoba</taxon>
        <taxon>Euglenozoa</taxon>
        <taxon>Kinetoplastea</taxon>
        <taxon>Metakinetoplastina</taxon>
        <taxon>Trypanosomatida</taxon>
        <taxon>Trypanosomatidae</taxon>
        <taxon>Trypanosoma</taxon>
        <taxon>Herpetosoma</taxon>
    </lineage>
</organism>
<accession>A0A3R7KFX7</accession>
<comment type="caution">
    <text evidence="2">The sequence shown here is derived from an EMBL/GenBank/DDBJ whole genome shotgun (WGS) entry which is preliminary data.</text>
</comment>
<feature type="compositionally biased region" description="Low complexity" evidence="1">
    <location>
        <begin position="324"/>
        <end position="336"/>
    </location>
</feature>
<dbReference type="EMBL" id="MKGL01000372">
    <property type="protein sequence ID" value="RNE99653.1"/>
    <property type="molecule type" value="Genomic_DNA"/>
</dbReference>
<evidence type="ECO:0000256" key="1">
    <source>
        <dbReference type="SAM" id="MobiDB-lite"/>
    </source>
</evidence>
<dbReference type="GeneID" id="40332016"/>
<sequence>MFTAFVRRTVTLRAAYVPLAAAYTPASTFNASAVPMAMTSATSTPTGCNPVVESASKFPATTTAVSGSGGSGDTLPLVGDPRVSIWRDEETLLRASLGRLEAERELARMRHRCEDELRSLREGLKVREGQVARLVRRVITCTPVTKRRGGHSAAGSSSGNSPHGTAVASGAGGSIAATDECEGPGAVVTQDQAAAENCSLAHQDRLSGKGMDHSMTLEDAGKTSGEEINSGGNDEDEKPEDDQQSPGSPIATGEDAAEDADADKLVPPPPLGTEPHTSKGAGGAAQVGGSAAVTNPTGEVQPAAPTDAGLAKDAEQSRKRRAGTTKSSSGGSSSSSGKKRTTPKGRGPAKNKKADTKKPAKPRTNTQRRSASHNTRASKKKAQPTPKKTTPRSGAAKRPSSASNKQPRQRKQQNKTNKSKQGNRGKSSEHTNKPTSTRRRK</sequence>
<keyword evidence="3" id="KW-1185">Reference proteome</keyword>
<proteinExistence type="predicted"/>
<dbReference type="OMA" id="AATMHTQ"/>
<reference evidence="2 3" key="1">
    <citation type="journal article" date="2018" name="BMC Genomics">
        <title>Genomic comparison of Trypanosoma conorhini and Trypanosoma rangeli to Trypanosoma cruzi strains of high and low virulence.</title>
        <authorList>
            <person name="Bradwell K.R."/>
            <person name="Koparde V.N."/>
            <person name="Matveyev A.V."/>
            <person name="Serrano M.G."/>
            <person name="Alves J.M."/>
            <person name="Parikh H."/>
            <person name="Huang B."/>
            <person name="Lee V."/>
            <person name="Espinosa-Alvarez O."/>
            <person name="Ortiz P.A."/>
            <person name="Costa-Martins A.G."/>
            <person name="Teixeira M.M."/>
            <person name="Buck G.A."/>
        </authorList>
    </citation>
    <scope>NUCLEOTIDE SEQUENCE [LARGE SCALE GENOMIC DNA]</scope>
    <source>
        <strain evidence="2 3">AM80</strain>
    </source>
</reference>
<dbReference type="AlphaFoldDB" id="A0A3R7KFX7"/>
<feature type="compositionally biased region" description="Basic and acidic residues" evidence="1">
    <location>
        <begin position="205"/>
        <end position="225"/>
    </location>
</feature>
<feature type="region of interest" description="Disordered" evidence="1">
    <location>
        <begin position="205"/>
        <end position="441"/>
    </location>
</feature>
<gene>
    <name evidence="2" type="ORF">TraAM80_08083</name>
</gene>
<feature type="compositionally biased region" description="Polar residues" evidence="1">
    <location>
        <begin position="363"/>
        <end position="375"/>
    </location>
</feature>
<dbReference type="OrthoDB" id="267810at2759"/>
<evidence type="ECO:0000313" key="2">
    <source>
        <dbReference type="EMBL" id="RNE99653.1"/>
    </source>
</evidence>
<dbReference type="RefSeq" id="XP_029235317.1">
    <property type="nucleotide sequence ID" value="XM_029384843.1"/>
</dbReference>
<feature type="region of interest" description="Disordered" evidence="1">
    <location>
        <begin position="145"/>
        <end position="171"/>
    </location>
</feature>
<feature type="compositionally biased region" description="Basic residues" evidence="1">
    <location>
        <begin position="407"/>
        <end position="423"/>
    </location>
</feature>
<feature type="compositionally biased region" description="Acidic residues" evidence="1">
    <location>
        <begin position="233"/>
        <end position="243"/>
    </location>
</feature>
<protein>
    <submittedName>
        <fullName evidence="2">Uncharacterized protein</fullName>
    </submittedName>
</protein>
<dbReference type="Proteomes" id="UP000283634">
    <property type="component" value="Unassembled WGS sequence"/>
</dbReference>
<name>A0A3R7KFX7_TRYRA</name>